<keyword evidence="3" id="KW-1185">Reference proteome</keyword>
<evidence type="ECO:0000313" key="3">
    <source>
        <dbReference type="Proteomes" id="UP001145069"/>
    </source>
</evidence>
<comment type="caution">
    <text evidence="2">The sequence shown here is derived from an EMBL/GenBank/DDBJ whole genome shotgun (WGS) entry which is preliminary data.</text>
</comment>
<evidence type="ECO:0000313" key="2">
    <source>
        <dbReference type="EMBL" id="MDC3416059.1"/>
    </source>
</evidence>
<keyword evidence="1" id="KW-1133">Transmembrane helix</keyword>
<name>A0A9X3WEP6_9BACI</name>
<accession>A0A9X3WEP6</accession>
<feature type="transmembrane region" description="Helical" evidence="1">
    <location>
        <begin position="106"/>
        <end position="131"/>
    </location>
</feature>
<gene>
    <name evidence="2" type="ORF">NC799_03920</name>
</gene>
<feature type="transmembrane region" description="Helical" evidence="1">
    <location>
        <begin position="73"/>
        <end position="94"/>
    </location>
</feature>
<dbReference type="Proteomes" id="UP001145069">
    <property type="component" value="Unassembled WGS sequence"/>
</dbReference>
<feature type="transmembrane region" description="Helical" evidence="1">
    <location>
        <begin position="20"/>
        <end position="48"/>
    </location>
</feature>
<dbReference type="Pfam" id="PF04854">
    <property type="entry name" value="DUF624"/>
    <property type="match status" value="1"/>
</dbReference>
<feature type="transmembrane region" description="Helical" evidence="1">
    <location>
        <begin position="168"/>
        <end position="189"/>
    </location>
</feature>
<evidence type="ECO:0000256" key="1">
    <source>
        <dbReference type="SAM" id="Phobius"/>
    </source>
</evidence>
<keyword evidence="1" id="KW-0472">Membrane</keyword>
<proteinExistence type="predicted"/>
<dbReference type="RefSeq" id="WP_272445040.1">
    <property type="nucleotide sequence ID" value="NZ_JAMQKC010000002.1"/>
</dbReference>
<organism evidence="2 3">
    <name type="scientific">Aquibacillus salsiterrae</name>
    <dbReference type="NCBI Taxonomy" id="2950439"/>
    <lineage>
        <taxon>Bacteria</taxon>
        <taxon>Bacillati</taxon>
        <taxon>Bacillota</taxon>
        <taxon>Bacilli</taxon>
        <taxon>Bacillales</taxon>
        <taxon>Bacillaceae</taxon>
        <taxon>Aquibacillus</taxon>
    </lineage>
</organism>
<dbReference type="EMBL" id="JAMQKC010000002">
    <property type="protein sequence ID" value="MDC3416059.1"/>
    <property type="molecule type" value="Genomic_DNA"/>
</dbReference>
<protein>
    <submittedName>
        <fullName evidence="2">DUF624 domain-containing protein</fullName>
    </submittedName>
</protein>
<sequence length="205" mass="24476">MNIFSVDSRFYQFLNIITNFFLLNLLWIIFCIPVFTIFPSTTGMFGVVRQWKLNNETSVFRLFFTYFKQNFKISIQLSVIWLIILLILVVDFYFVTNIDTNIKYFLFPFFFALGFIYLFTSVFLFPVLVNFELEWKAIIKNSFLLGISHLHIVFFALLLIIVTYLGFVVFPILFLIMFSTCSYFVYLLCNSVFKKMKHPIKIENR</sequence>
<dbReference type="InterPro" id="IPR006938">
    <property type="entry name" value="DUF624"/>
</dbReference>
<reference evidence="2" key="1">
    <citation type="submission" date="2022-06" db="EMBL/GenBank/DDBJ databases">
        <title>Aquibacillus sp. a new bacterium isolated from soil saline samples.</title>
        <authorList>
            <person name="Galisteo C."/>
            <person name="De La Haba R."/>
            <person name="Sanchez-Porro C."/>
            <person name="Ventosa A."/>
        </authorList>
    </citation>
    <scope>NUCLEOTIDE SEQUENCE</scope>
    <source>
        <strain evidence="2">3ASR75-54</strain>
    </source>
</reference>
<keyword evidence="1" id="KW-0812">Transmembrane</keyword>
<feature type="transmembrane region" description="Helical" evidence="1">
    <location>
        <begin position="143"/>
        <end position="162"/>
    </location>
</feature>
<dbReference type="AlphaFoldDB" id="A0A9X3WEP6"/>